<dbReference type="Proteomes" id="UP001054837">
    <property type="component" value="Unassembled WGS sequence"/>
</dbReference>
<name>A0AAV4P195_9ARAC</name>
<dbReference type="AlphaFoldDB" id="A0AAV4P195"/>
<gene>
    <name evidence="1" type="ORF">CDAR_245371</name>
</gene>
<evidence type="ECO:0000313" key="2">
    <source>
        <dbReference type="Proteomes" id="UP001054837"/>
    </source>
</evidence>
<reference evidence="1 2" key="1">
    <citation type="submission" date="2021-06" db="EMBL/GenBank/DDBJ databases">
        <title>Caerostris darwini draft genome.</title>
        <authorList>
            <person name="Kono N."/>
            <person name="Arakawa K."/>
        </authorList>
    </citation>
    <scope>NUCLEOTIDE SEQUENCE [LARGE SCALE GENOMIC DNA]</scope>
</reference>
<accession>A0AAV4P195</accession>
<evidence type="ECO:0000313" key="1">
    <source>
        <dbReference type="EMBL" id="GIX89780.1"/>
    </source>
</evidence>
<keyword evidence="2" id="KW-1185">Reference proteome</keyword>
<dbReference type="EMBL" id="BPLQ01002197">
    <property type="protein sequence ID" value="GIX89780.1"/>
    <property type="molecule type" value="Genomic_DNA"/>
</dbReference>
<organism evidence="1 2">
    <name type="scientific">Caerostris darwini</name>
    <dbReference type="NCBI Taxonomy" id="1538125"/>
    <lineage>
        <taxon>Eukaryota</taxon>
        <taxon>Metazoa</taxon>
        <taxon>Ecdysozoa</taxon>
        <taxon>Arthropoda</taxon>
        <taxon>Chelicerata</taxon>
        <taxon>Arachnida</taxon>
        <taxon>Araneae</taxon>
        <taxon>Araneomorphae</taxon>
        <taxon>Entelegynae</taxon>
        <taxon>Araneoidea</taxon>
        <taxon>Araneidae</taxon>
        <taxon>Caerostris</taxon>
    </lineage>
</organism>
<protein>
    <submittedName>
        <fullName evidence="1">Uncharacterized protein</fullName>
    </submittedName>
</protein>
<proteinExistence type="predicted"/>
<sequence>MKACDHVNELQGFEDHSAVARSSEWVTKITLLSSRESLFLDLTRDRVESFIPSDLWLTCSNHFNSARSVSFKEDRIQIEICVSCYQSLGITSQYILFLIYLIKVL</sequence>
<comment type="caution">
    <text evidence="1">The sequence shown here is derived from an EMBL/GenBank/DDBJ whole genome shotgun (WGS) entry which is preliminary data.</text>
</comment>